<dbReference type="Proteomes" id="UP000490939">
    <property type="component" value="Unassembled WGS sequence"/>
</dbReference>
<proteinExistence type="predicted"/>
<evidence type="ECO:0000313" key="3">
    <source>
        <dbReference type="Proteomes" id="UP000490939"/>
    </source>
</evidence>
<evidence type="ECO:0000313" key="2">
    <source>
        <dbReference type="EMBL" id="KAE9962047.1"/>
    </source>
</evidence>
<keyword evidence="3" id="KW-1185">Reference proteome</keyword>
<organism evidence="2 3">
    <name type="scientific">Venturia inaequalis</name>
    <name type="common">Apple scab fungus</name>
    <dbReference type="NCBI Taxonomy" id="5025"/>
    <lineage>
        <taxon>Eukaryota</taxon>
        <taxon>Fungi</taxon>
        <taxon>Dikarya</taxon>
        <taxon>Ascomycota</taxon>
        <taxon>Pezizomycotina</taxon>
        <taxon>Dothideomycetes</taxon>
        <taxon>Pleosporomycetidae</taxon>
        <taxon>Venturiales</taxon>
        <taxon>Venturiaceae</taxon>
        <taxon>Venturia</taxon>
    </lineage>
</organism>
<evidence type="ECO:0000256" key="1">
    <source>
        <dbReference type="SAM" id="MobiDB-lite"/>
    </source>
</evidence>
<feature type="region of interest" description="Disordered" evidence="1">
    <location>
        <begin position="93"/>
        <end position="117"/>
    </location>
</feature>
<comment type="caution">
    <text evidence="2">The sequence shown here is derived from an EMBL/GenBank/DDBJ whole genome shotgun (WGS) entry which is preliminary data.</text>
</comment>
<sequence length="117" mass="12879">MALPKTPESKSTNIYTVKELGRRTKLSGFGLILDKSKRALKQAESNARVKLRKSAGFSSLLKAKQDIQFAEAIAVINTKRIANGTHPSLVALKAPKNEVENWDDPSNNDNNNDGEEE</sequence>
<accession>A0A8H3U2K3</accession>
<reference evidence="2 3" key="1">
    <citation type="submission" date="2019-07" db="EMBL/GenBank/DDBJ databases">
        <title>Venturia inaequalis Genome Resource.</title>
        <authorList>
            <person name="Lichtner F.J."/>
        </authorList>
    </citation>
    <scope>NUCLEOTIDE SEQUENCE [LARGE SCALE GENOMIC DNA]</scope>
    <source>
        <strain evidence="2 3">DMI_063113</strain>
    </source>
</reference>
<name>A0A8H3U2K3_VENIN</name>
<dbReference type="AlphaFoldDB" id="A0A8H3U2K3"/>
<gene>
    <name evidence="2" type="ORF">EG327_002510</name>
</gene>
<dbReference type="EMBL" id="WNWR01001796">
    <property type="protein sequence ID" value="KAE9962047.1"/>
    <property type="molecule type" value="Genomic_DNA"/>
</dbReference>
<protein>
    <submittedName>
        <fullName evidence="2">Uncharacterized protein</fullName>
    </submittedName>
</protein>